<evidence type="ECO:0000256" key="2">
    <source>
        <dbReference type="SAM" id="Phobius"/>
    </source>
</evidence>
<dbReference type="InterPro" id="IPR021562">
    <property type="entry name" value="DUF3007"/>
</dbReference>
<accession>A0A7J7ILG2</accession>
<organism evidence="3 4">
    <name type="scientific">Cyanidiococcus yangmingshanensis</name>
    <dbReference type="NCBI Taxonomy" id="2690220"/>
    <lineage>
        <taxon>Eukaryota</taxon>
        <taxon>Rhodophyta</taxon>
        <taxon>Bangiophyceae</taxon>
        <taxon>Cyanidiales</taxon>
        <taxon>Cyanidiaceae</taxon>
        <taxon>Cyanidiococcus</taxon>
    </lineage>
</organism>
<keyword evidence="4" id="KW-1185">Reference proteome</keyword>
<feature type="compositionally biased region" description="Polar residues" evidence="1">
    <location>
        <begin position="46"/>
        <end position="68"/>
    </location>
</feature>
<proteinExistence type="predicted"/>
<evidence type="ECO:0000313" key="4">
    <source>
        <dbReference type="Proteomes" id="UP000530660"/>
    </source>
</evidence>
<feature type="transmembrane region" description="Helical" evidence="2">
    <location>
        <begin position="108"/>
        <end position="128"/>
    </location>
</feature>
<feature type="region of interest" description="Disordered" evidence="1">
    <location>
        <begin position="45"/>
        <end position="68"/>
    </location>
</feature>
<keyword evidence="2" id="KW-1133">Transmembrane helix</keyword>
<gene>
    <name evidence="3" type="ORF">F1559_003360</name>
</gene>
<evidence type="ECO:0000256" key="1">
    <source>
        <dbReference type="SAM" id="MobiDB-lite"/>
    </source>
</evidence>
<feature type="transmembrane region" description="Helical" evidence="2">
    <location>
        <begin position="78"/>
        <end position="96"/>
    </location>
</feature>
<keyword evidence="2" id="KW-0472">Membrane</keyword>
<keyword evidence="2" id="KW-0812">Transmembrane</keyword>
<name>A0A7J7ILG2_9RHOD</name>
<dbReference type="PANTHER" id="PTHR35734">
    <property type="entry name" value="OS01G0805200 PROTEIN"/>
    <property type="match status" value="1"/>
</dbReference>
<dbReference type="AlphaFoldDB" id="A0A7J7ILG2"/>
<dbReference type="PANTHER" id="PTHR35734:SF1">
    <property type="entry name" value="OS01G0805200 PROTEIN"/>
    <property type="match status" value="1"/>
</dbReference>
<dbReference type="Proteomes" id="UP000530660">
    <property type="component" value="Unassembled WGS sequence"/>
</dbReference>
<comment type="caution">
    <text evidence="3">The sequence shown here is derived from an EMBL/GenBank/DDBJ whole genome shotgun (WGS) entry which is preliminary data.</text>
</comment>
<evidence type="ECO:0000313" key="3">
    <source>
        <dbReference type="EMBL" id="KAF6003888.1"/>
    </source>
</evidence>
<sequence>MFCLQLTLTTREASRRCLAFGSSAAPTRRPRLGSPRVRQPRFIHVTASQQTNEDNGTSGSDSKGTSFASKRGITRGQVILLTLGGSVFPFILFQVLERLPGQDAISAGRWTVAAITIATVAWVMTYLVRVGTKNTTYARQLRAYEDAVLQRRLDELSEEELQALLAEEDEKAQGTMPKQRNSSS</sequence>
<dbReference type="Pfam" id="PF11460">
    <property type="entry name" value="DUF3007"/>
    <property type="match status" value="1"/>
</dbReference>
<reference evidence="3 4" key="1">
    <citation type="journal article" date="2020" name="J. Phycol.">
        <title>Comparative genome analysis reveals Cyanidiococcus gen. nov., a new extremophilic red algal genus sister to Cyanidioschyzon (Cyanidioschyzonaceae, Rhodophyta).</title>
        <authorList>
            <person name="Liu S.-L."/>
            <person name="Chiang Y.-R."/>
            <person name="Yoon H.S."/>
            <person name="Fu H.-Y."/>
        </authorList>
    </citation>
    <scope>NUCLEOTIDE SEQUENCE [LARGE SCALE GENOMIC DNA]</scope>
    <source>
        <strain evidence="3 4">THAL066</strain>
    </source>
</reference>
<dbReference type="EMBL" id="VWRR01000005">
    <property type="protein sequence ID" value="KAF6003888.1"/>
    <property type="molecule type" value="Genomic_DNA"/>
</dbReference>
<dbReference type="OrthoDB" id="5023at2759"/>
<protein>
    <submittedName>
        <fullName evidence="3">Uncharacterized protein</fullName>
    </submittedName>
</protein>